<evidence type="ECO:0000256" key="2">
    <source>
        <dbReference type="ARBA" id="ARBA00022737"/>
    </source>
</evidence>
<dbReference type="Gene3D" id="3.80.10.10">
    <property type="entry name" value="Ribonuclease Inhibitor"/>
    <property type="match status" value="3"/>
</dbReference>
<evidence type="ECO:0000313" key="4">
    <source>
        <dbReference type="EMBL" id="KAJ3656905.1"/>
    </source>
</evidence>
<reference evidence="4" key="1">
    <citation type="journal article" date="2023" name="G3 (Bethesda)">
        <title>Whole genome assemblies of Zophobas morio and Tenebrio molitor.</title>
        <authorList>
            <person name="Kaur S."/>
            <person name="Stinson S.A."/>
            <person name="diCenzo G.C."/>
        </authorList>
    </citation>
    <scope>NUCLEOTIDE SEQUENCE</scope>
    <source>
        <strain evidence="4">QUZm001</strain>
    </source>
</reference>
<dbReference type="InterPro" id="IPR003591">
    <property type="entry name" value="Leu-rich_rpt_typical-subtyp"/>
</dbReference>
<dbReference type="Proteomes" id="UP001168821">
    <property type="component" value="Unassembled WGS sequence"/>
</dbReference>
<keyword evidence="5" id="KW-1185">Reference proteome</keyword>
<evidence type="ECO:0000256" key="1">
    <source>
        <dbReference type="ARBA" id="ARBA00022614"/>
    </source>
</evidence>
<sequence length="439" mass="50019">MHSSLVNLLICTFLFRASNSEKITFENVTVQWRLDNRVFESVGTSDNLKKIVPDENQEWGKIIGNVPILYEKSVFDIPNLIILDVSNVGLEEIKPGAFGNLPLLEKLILSGNKLTEIKTDTFVDLSVTYIDLSSNSIILLQPRAFKNFNANYLLLDNNKLTEFPSGVFDNVTIGNLSLSNNRLHTIAPKALSTVRLRILNLPGNKLEEINPEVFDLQDLTTLNLDSNTVKLLRPGDLRNLPELDELSLVENQLKEIPEGVFNNTKLSDLNLDANKIAKIASRAFDDMKDLVSLRIDFNNLTQWDNNWQFGESSNRFISIRFNQITEIPDDAFKNIPNSDTIHLQGNKIRKISPKAFHQLEYVIDFDLANNEIDRWDPDFLGNTNLATLNLRGNKLECVEGDLQTVFRNVGIIKLMDNPWNEECTKKIEEFLENKNAFPW</sequence>
<accession>A0AA38IJ12</accession>
<evidence type="ECO:0000256" key="3">
    <source>
        <dbReference type="SAM" id="SignalP"/>
    </source>
</evidence>
<feature type="chain" id="PRO_5041313105" evidence="3">
    <location>
        <begin position="21"/>
        <end position="439"/>
    </location>
</feature>
<proteinExistence type="predicted"/>
<dbReference type="SUPFAM" id="SSF52058">
    <property type="entry name" value="L domain-like"/>
    <property type="match status" value="1"/>
</dbReference>
<gene>
    <name evidence="4" type="ORF">Zmor_015950</name>
</gene>
<keyword evidence="1" id="KW-0433">Leucine-rich repeat</keyword>
<dbReference type="AlphaFoldDB" id="A0AA38IJ12"/>
<name>A0AA38IJ12_9CUCU</name>
<protein>
    <submittedName>
        <fullName evidence="4">Uncharacterized protein</fullName>
    </submittedName>
</protein>
<comment type="caution">
    <text evidence="4">The sequence shown here is derived from an EMBL/GenBank/DDBJ whole genome shotgun (WGS) entry which is preliminary data.</text>
</comment>
<dbReference type="InterPro" id="IPR032675">
    <property type="entry name" value="LRR_dom_sf"/>
</dbReference>
<dbReference type="SMART" id="SM00369">
    <property type="entry name" value="LRR_TYP"/>
    <property type="match status" value="9"/>
</dbReference>
<evidence type="ECO:0000313" key="5">
    <source>
        <dbReference type="Proteomes" id="UP001168821"/>
    </source>
</evidence>
<dbReference type="InterPro" id="IPR001611">
    <property type="entry name" value="Leu-rich_rpt"/>
</dbReference>
<feature type="signal peptide" evidence="3">
    <location>
        <begin position="1"/>
        <end position="20"/>
    </location>
</feature>
<dbReference type="PANTHER" id="PTHR45617">
    <property type="entry name" value="LEUCINE RICH REPEAT FAMILY PROTEIN"/>
    <property type="match status" value="1"/>
</dbReference>
<keyword evidence="3" id="KW-0732">Signal</keyword>
<dbReference type="Pfam" id="PF13855">
    <property type="entry name" value="LRR_8"/>
    <property type="match status" value="3"/>
</dbReference>
<dbReference type="FunFam" id="3.80.10.10:FF:001164">
    <property type="entry name" value="GH01279p"/>
    <property type="match status" value="1"/>
</dbReference>
<keyword evidence="2" id="KW-0677">Repeat</keyword>
<dbReference type="PANTHER" id="PTHR45617:SF178">
    <property type="entry name" value="ASTROCYTIC LEUCINE-RICH REPEAT MOLECULE-RELATED"/>
    <property type="match status" value="1"/>
</dbReference>
<dbReference type="EMBL" id="JALNTZ010000004">
    <property type="protein sequence ID" value="KAJ3656905.1"/>
    <property type="molecule type" value="Genomic_DNA"/>
</dbReference>
<organism evidence="4 5">
    <name type="scientific">Zophobas morio</name>
    <dbReference type="NCBI Taxonomy" id="2755281"/>
    <lineage>
        <taxon>Eukaryota</taxon>
        <taxon>Metazoa</taxon>
        <taxon>Ecdysozoa</taxon>
        <taxon>Arthropoda</taxon>
        <taxon>Hexapoda</taxon>
        <taxon>Insecta</taxon>
        <taxon>Pterygota</taxon>
        <taxon>Neoptera</taxon>
        <taxon>Endopterygota</taxon>
        <taxon>Coleoptera</taxon>
        <taxon>Polyphaga</taxon>
        <taxon>Cucujiformia</taxon>
        <taxon>Tenebrionidae</taxon>
        <taxon>Zophobas</taxon>
    </lineage>
</organism>